<proteinExistence type="inferred from homology"/>
<dbReference type="AlphaFoldDB" id="A0A0F4Z9S4"/>
<keyword evidence="4" id="KW-0496">Mitochondrion</keyword>
<accession>A0A0F4Z9S4</accession>
<evidence type="ECO:0000313" key="7">
    <source>
        <dbReference type="EMBL" id="KKA26901.1"/>
    </source>
</evidence>
<feature type="region of interest" description="Disordered" evidence="5">
    <location>
        <begin position="35"/>
        <end position="65"/>
    </location>
</feature>
<keyword evidence="3" id="KW-0809">Transit peptide</keyword>
<name>A0A0F4Z9S4_9PEZI</name>
<evidence type="ECO:0000256" key="2">
    <source>
        <dbReference type="ARBA" id="ARBA00010835"/>
    </source>
</evidence>
<dbReference type="InterPro" id="IPR000352">
    <property type="entry name" value="Pep_chain_release_fac_I"/>
</dbReference>
<organism evidence="7 8">
    <name type="scientific">Thielaviopsis punctulata</name>
    <dbReference type="NCBI Taxonomy" id="72032"/>
    <lineage>
        <taxon>Eukaryota</taxon>
        <taxon>Fungi</taxon>
        <taxon>Dikarya</taxon>
        <taxon>Ascomycota</taxon>
        <taxon>Pezizomycotina</taxon>
        <taxon>Sordariomycetes</taxon>
        <taxon>Hypocreomycetidae</taxon>
        <taxon>Microascales</taxon>
        <taxon>Ceratocystidaceae</taxon>
        <taxon>Thielaviopsis</taxon>
    </lineage>
</organism>
<dbReference type="PANTHER" id="PTHR46203:SF1">
    <property type="entry name" value="MITOCHONDRIAL TRANSLATION RELEASE FACTOR IN RESCUE"/>
    <property type="match status" value="1"/>
</dbReference>
<dbReference type="InterPro" id="IPR052405">
    <property type="entry name" value="Mito_Transl_Release_Factor"/>
</dbReference>
<dbReference type="OrthoDB" id="277888at2759"/>
<evidence type="ECO:0000313" key="8">
    <source>
        <dbReference type="Proteomes" id="UP000033483"/>
    </source>
</evidence>
<comment type="subcellular location">
    <subcellularLocation>
        <location evidence="1">Mitochondrion</location>
    </subcellularLocation>
</comment>
<keyword evidence="8" id="KW-1185">Reference proteome</keyword>
<comment type="caution">
    <text evidence="7">The sequence shown here is derived from an EMBL/GenBank/DDBJ whole genome shotgun (WGS) entry which is preliminary data.</text>
</comment>
<evidence type="ECO:0000256" key="4">
    <source>
        <dbReference type="ARBA" id="ARBA00023128"/>
    </source>
</evidence>
<dbReference type="InterPro" id="IPR045853">
    <property type="entry name" value="Pep_chain_release_fac_I_sf"/>
</dbReference>
<feature type="domain" description="Prokaryotic-type class I peptide chain release factors" evidence="6">
    <location>
        <begin position="47"/>
        <end position="141"/>
    </location>
</feature>
<dbReference type="PANTHER" id="PTHR46203">
    <property type="entry name" value="PROBABLE PEPTIDE CHAIN RELEASE FACTOR C12ORF65"/>
    <property type="match status" value="1"/>
</dbReference>
<dbReference type="GO" id="GO:0005739">
    <property type="term" value="C:mitochondrion"/>
    <property type="evidence" value="ECO:0007669"/>
    <property type="project" value="UniProtKB-SubCell"/>
</dbReference>
<feature type="compositionally biased region" description="Basic residues" evidence="5">
    <location>
        <begin position="124"/>
        <end position="141"/>
    </location>
</feature>
<evidence type="ECO:0000256" key="1">
    <source>
        <dbReference type="ARBA" id="ARBA00004173"/>
    </source>
</evidence>
<dbReference type="GO" id="GO:0003747">
    <property type="term" value="F:translation release factor activity"/>
    <property type="evidence" value="ECO:0007669"/>
    <property type="project" value="InterPro"/>
</dbReference>
<dbReference type="Pfam" id="PF00472">
    <property type="entry name" value="RF-1"/>
    <property type="match status" value="1"/>
</dbReference>
<comment type="similarity">
    <text evidence="2">Belongs to the prokaryotic/mitochondrial release factor family.</text>
</comment>
<protein>
    <recommendedName>
        <fullName evidence="6">Prokaryotic-type class I peptide chain release factors domain-containing protein</fullName>
    </recommendedName>
</protein>
<evidence type="ECO:0000256" key="3">
    <source>
        <dbReference type="ARBA" id="ARBA00022946"/>
    </source>
</evidence>
<evidence type="ECO:0000256" key="5">
    <source>
        <dbReference type="SAM" id="MobiDB-lite"/>
    </source>
</evidence>
<evidence type="ECO:0000259" key="6">
    <source>
        <dbReference type="Pfam" id="PF00472"/>
    </source>
</evidence>
<sequence length="191" mass="20757">MSNIAFSRFKSVLAQQVTSLRGNELRTFASLSSLLGKQMPPRPKPPPENEIEESFLKGSGPGGQKINKTNSAVQLKHIPTGIIVKSQATRSRTQNRNIARELLAQKLDDLYRGDQSRTSIVAAMKKKKQSSAAKKSRRKYRALGAEKNAAGIDVQKQDSETSLGQPPSEIPAARPVPVAPPPPPNVNDKPT</sequence>
<gene>
    <name evidence="7" type="ORF">TD95_002135</name>
</gene>
<dbReference type="GO" id="GO:0032543">
    <property type="term" value="P:mitochondrial translation"/>
    <property type="evidence" value="ECO:0007669"/>
    <property type="project" value="UniProtKB-ARBA"/>
</dbReference>
<reference evidence="7 8" key="1">
    <citation type="submission" date="2015-03" db="EMBL/GenBank/DDBJ databases">
        <authorList>
            <person name="Radwan O."/>
            <person name="Al-Naeli F.A."/>
            <person name="Rendon G.A."/>
            <person name="Fields C."/>
        </authorList>
    </citation>
    <scope>NUCLEOTIDE SEQUENCE [LARGE SCALE GENOMIC DNA]</scope>
    <source>
        <strain evidence="7">CR-DP1</strain>
    </source>
</reference>
<dbReference type="SUPFAM" id="SSF75620">
    <property type="entry name" value="Release factor"/>
    <property type="match status" value="1"/>
</dbReference>
<feature type="region of interest" description="Disordered" evidence="5">
    <location>
        <begin position="123"/>
        <end position="191"/>
    </location>
</feature>
<dbReference type="EMBL" id="LAEV01001948">
    <property type="protein sequence ID" value="KKA26901.1"/>
    <property type="molecule type" value="Genomic_DNA"/>
</dbReference>
<dbReference type="Proteomes" id="UP000033483">
    <property type="component" value="Unassembled WGS sequence"/>
</dbReference>
<dbReference type="Gene3D" id="3.30.160.20">
    <property type="match status" value="1"/>
</dbReference>
<dbReference type="FunFam" id="3.30.160.20:FF:000065">
    <property type="entry name" value="Peptidyl-tRNA hydrolase domain protein"/>
    <property type="match status" value="1"/>
</dbReference>